<feature type="non-terminal residue" evidence="2">
    <location>
        <position position="149"/>
    </location>
</feature>
<feature type="transmembrane region" description="Helical" evidence="1">
    <location>
        <begin position="131"/>
        <end position="148"/>
    </location>
</feature>
<gene>
    <name evidence="2" type="ORF">METZ01_LOCUS233967</name>
</gene>
<accession>A0A382H2U5</accession>
<dbReference type="PANTHER" id="PTHR43849">
    <property type="entry name" value="BLL3936 PROTEIN"/>
    <property type="match status" value="1"/>
</dbReference>
<keyword evidence="1" id="KW-0812">Transmembrane</keyword>
<feature type="transmembrane region" description="Helical" evidence="1">
    <location>
        <begin position="20"/>
        <end position="42"/>
    </location>
</feature>
<keyword evidence="1" id="KW-1133">Transmembrane helix</keyword>
<dbReference type="AlphaFoldDB" id="A0A382H2U5"/>
<keyword evidence="1" id="KW-0472">Membrane</keyword>
<sequence length="149" mass="17174">MKINKTDNIVDESEGRARILFGWQLKLVAIVAFTWTLFQLWYASPLPFMVGFGVFIDVPARAIHLGFGLFLAFLLFPFHKKNRSKKINILNLLLSMVAFFVTFYLFYNYEALVYRNGVLLKHPISLFGNEYFFPTELIIGGVGILLLLE</sequence>
<feature type="transmembrane region" description="Helical" evidence="1">
    <location>
        <begin position="48"/>
        <end position="76"/>
    </location>
</feature>
<evidence type="ECO:0000313" key="2">
    <source>
        <dbReference type="EMBL" id="SVB81113.1"/>
    </source>
</evidence>
<reference evidence="2" key="1">
    <citation type="submission" date="2018-05" db="EMBL/GenBank/DDBJ databases">
        <authorList>
            <person name="Lanie J.A."/>
            <person name="Ng W.-L."/>
            <person name="Kazmierczak K.M."/>
            <person name="Andrzejewski T.M."/>
            <person name="Davidsen T.M."/>
            <person name="Wayne K.J."/>
            <person name="Tettelin H."/>
            <person name="Glass J.I."/>
            <person name="Rusch D."/>
            <person name="Podicherti R."/>
            <person name="Tsui H.-C.T."/>
            <person name="Winkler M.E."/>
        </authorList>
    </citation>
    <scope>NUCLEOTIDE SEQUENCE</scope>
</reference>
<dbReference type="EMBL" id="UINC01058629">
    <property type="protein sequence ID" value="SVB81113.1"/>
    <property type="molecule type" value="Genomic_DNA"/>
</dbReference>
<dbReference type="PANTHER" id="PTHR43849:SF2">
    <property type="entry name" value="BLL3936 PROTEIN"/>
    <property type="match status" value="1"/>
</dbReference>
<protein>
    <submittedName>
        <fullName evidence="2">Uncharacterized protein</fullName>
    </submittedName>
</protein>
<proteinExistence type="predicted"/>
<feature type="transmembrane region" description="Helical" evidence="1">
    <location>
        <begin position="88"/>
        <end position="107"/>
    </location>
</feature>
<organism evidence="2">
    <name type="scientific">marine metagenome</name>
    <dbReference type="NCBI Taxonomy" id="408172"/>
    <lineage>
        <taxon>unclassified sequences</taxon>
        <taxon>metagenomes</taxon>
        <taxon>ecological metagenomes</taxon>
    </lineage>
</organism>
<name>A0A382H2U5_9ZZZZ</name>
<evidence type="ECO:0000256" key="1">
    <source>
        <dbReference type="SAM" id="Phobius"/>
    </source>
</evidence>